<dbReference type="Pfam" id="PF04977">
    <property type="entry name" value="DivIC"/>
    <property type="match status" value="1"/>
</dbReference>
<evidence type="ECO:0000313" key="5">
    <source>
        <dbReference type="Proteomes" id="UP001168478"/>
    </source>
</evidence>
<dbReference type="AlphaFoldDB" id="A0AAW7JHH4"/>
<reference evidence="3" key="1">
    <citation type="submission" date="2023-06" db="EMBL/GenBank/DDBJ databases">
        <authorList>
            <person name="Zeman M."/>
            <person name="Kubasova T."/>
            <person name="Jahodarova E."/>
            <person name="Nykrynova M."/>
            <person name="Rychlik I."/>
        </authorList>
    </citation>
    <scope>NUCLEOTIDE SEQUENCE</scope>
    <source>
        <strain evidence="3">ET15</strain>
        <strain evidence="2">ET37</strain>
    </source>
</reference>
<evidence type="ECO:0000313" key="2">
    <source>
        <dbReference type="EMBL" id="MDN0021948.1"/>
    </source>
</evidence>
<dbReference type="EMBL" id="JAUEIF010000002">
    <property type="protein sequence ID" value="MDN0024659.1"/>
    <property type="molecule type" value="Genomic_DNA"/>
</dbReference>
<protein>
    <submittedName>
        <fullName evidence="3">Septum formation initiator family protein</fullName>
    </submittedName>
</protein>
<dbReference type="Proteomes" id="UP001167831">
    <property type="component" value="Unassembled WGS sequence"/>
</dbReference>
<dbReference type="Proteomes" id="UP001168478">
    <property type="component" value="Unassembled WGS sequence"/>
</dbReference>
<evidence type="ECO:0000256" key="1">
    <source>
        <dbReference type="SAM" id="Phobius"/>
    </source>
</evidence>
<keyword evidence="1" id="KW-0472">Membrane</keyword>
<evidence type="ECO:0000313" key="4">
    <source>
        <dbReference type="Proteomes" id="UP001167831"/>
    </source>
</evidence>
<dbReference type="RefSeq" id="WP_289824661.1">
    <property type="nucleotide sequence ID" value="NZ_JAUEIE010000002.1"/>
</dbReference>
<dbReference type="InterPro" id="IPR007060">
    <property type="entry name" value="FtsL/DivIC"/>
</dbReference>
<keyword evidence="1" id="KW-1133">Transmembrane helix</keyword>
<keyword evidence="4" id="KW-1185">Reference proteome</keyword>
<dbReference type="EMBL" id="JAUEIE010000002">
    <property type="protein sequence ID" value="MDN0021948.1"/>
    <property type="molecule type" value="Genomic_DNA"/>
</dbReference>
<name>A0AAW7JHH4_9BACT</name>
<comment type="caution">
    <text evidence="3">The sequence shown here is derived from an EMBL/GenBank/DDBJ whole genome shotgun (WGS) entry which is preliminary data.</text>
</comment>
<sequence length="111" mass="13083">MKRFVPIINLIGHYKYVITIVVGVLVVGFLDENSFVRRVQLELQISDMNAEIEKYRSIYESDSKQLRELRTNPEAFEKIARERYFMKADDEDIYVLSDDSKPETDNDETVE</sequence>
<feature type="transmembrane region" description="Helical" evidence="1">
    <location>
        <begin position="12"/>
        <end position="30"/>
    </location>
</feature>
<organism evidence="3 5">
    <name type="scientific">Leyella lascolaii</name>
    <dbReference type="NCBI Taxonomy" id="1776379"/>
    <lineage>
        <taxon>Bacteria</taxon>
        <taxon>Pseudomonadati</taxon>
        <taxon>Bacteroidota</taxon>
        <taxon>Bacteroidia</taxon>
        <taxon>Bacteroidales</taxon>
        <taxon>Prevotellaceae</taxon>
        <taxon>Leyella</taxon>
    </lineage>
</organism>
<reference evidence="3" key="2">
    <citation type="submission" date="2023-08" db="EMBL/GenBank/DDBJ databases">
        <title>Identification and characterization of horizontal gene transfer across gut microbiota members of farm animals based on homology search.</title>
        <authorList>
            <person name="Schwarzerova J."/>
            <person name="Nykrynova M."/>
            <person name="Jureckova K."/>
            <person name="Cejkova D."/>
            <person name="Rychlik I."/>
        </authorList>
    </citation>
    <scope>NUCLEOTIDE SEQUENCE</scope>
    <source>
        <strain evidence="3">ET15</strain>
        <strain evidence="2">ET37</strain>
    </source>
</reference>
<gene>
    <name evidence="2" type="ORF">QVN81_02750</name>
    <name evidence="3" type="ORF">QVN84_03850</name>
</gene>
<proteinExistence type="predicted"/>
<accession>A0AAW7JHH4</accession>
<evidence type="ECO:0000313" key="3">
    <source>
        <dbReference type="EMBL" id="MDN0024659.1"/>
    </source>
</evidence>
<keyword evidence="1" id="KW-0812">Transmembrane</keyword>